<gene>
    <name evidence="2" type="ORF">BHM03_00035455</name>
</gene>
<reference evidence="2" key="1">
    <citation type="journal article" date="2018" name="Data Brief">
        <title>Genome sequence data from 17 accessions of Ensete ventricosum, a staple food crop for millions in Ethiopia.</title>
        <authorList>
            <person name="Yemataw Z."/>
            <person name="Muzemil S."/>
            <person name="Ambachew D."/>
            <person name="Tripathi L."/>
            <person name="Tesfaye K."/>
            <person name="Chala A."/>
            <person name="Farbos A."/>
            <person name="O'Neill P."/>
            <person name="Moore K."/>
            <person name="Grant M."/>
            <person name="Studholme D.J."/>
        </authorList>
    </citation>
    <scope>NUCLEOTIDE SEQUENCE [LARGE SCALE GENOMIC DNA]</scope>
    <source>
        <tissue evidence="2">Leaf</tissue>
    </source>
</reference>
<feature type="compositionally biased region" description="Basic and acidic residues" evidence="1">
    <location>
        <begin position="13"/>
        <end position="32"/>
    </location>
</feature>
<organism evidence="2">
    <name type="scientific">Ensete ventricosum</name>
    <name type="common">Abyssinian banana</name>
    <name type="synonym">Musa ensete</name>
    <dbReference type="NCBI Taxonomy" id="4639"/>
    <lineage>
        <taxon>Eukaryota</taxon>
        <taxon>Viridiplantae</taxon>
        <taxon>Streptophyta</taxon>
        <taxon>Embryophyta</taxon>
        <taxon>Tracheophyta</taxon>
        <taxon>Spermatophyta</taxon>
        <taxon>Magnoliopsida</taxon>
        <taxon>Liliopsida</taxon>
        <taxon>Zingiberales</taxon>
        <taxon>Musaceae</taxon>
        <taxon>Ensete</taxon>
    </lineage>
</organism>
<dbReference type="EMBL" id="KV876201">
    <property type="protein sequence ID" value="RZR74326.1"/>
    <property type="molecule type" value="Genomic_DNA"/>
</dbReference>
<name>A0A445MJC8_ENSVE</name>
<feature type="region of interest" description="Disordered" evidence="1">
    <location>
        <begin position="1"/>
        <end position="55"/>
    </location>
</feature>
<evidence type="ECO:0000256" key="1">
    <source>
        <dbReference type="SAM" id="MobiDB-lite"/>
    </source>
</evidence>
<accession>A0A445MJC8</accession>
<proteinExistence type="predicted"/>
<dbReference type="AlphaFoldDB" id="A0A445MJC8"/>
<dbReference type="Proteomes" id="UP000290560">
    <property type="component" value="Unassembled WGS sequence"/>
</dbReference>
<sequence>MDHVSGSSKRRLKTLESKRREIGNGDKGEWKRNLGGAGFRERERAEEDAVAAKPKGVEMGTEAIGIAPLLVANQLTRREG</sequence>
<protein>
    <submittedName>
        <fullName evidence="2">Uncharacterized protein</fullName>
    </submittedName>
</protein>
<evidence type="ECO:0000313" key="2">
    <source>
        <dbReference type="EMBL" id="RZR74326.1"/>
    </source>
</evidence>